<gene>
    <name evidence="2" type="ORF">K227x_28600</name>
</gene>
<dbReference type="KEGG" id="rlc:K227x_28600"/>
<proteinExistence type="predicted"/>
<feature type="chain" id="PRO_5021811622" description="Secreted protein" evidence="1">
    <location>
        <begin position="30"/>
        <end position="274"/>
    </location>
</feature>
<feature type="signal peptide" evidence="1">
    <location>
        <begin position="1"/>
        <end position="29"/>
    </location>
</feature>
<evidence type="ECO:0000256" key="1">
    <source>
        <dbReference type="SAM" id="SignalP"/>
    </source>
</evidence>
<protein>
    <recommendedName>
        <fullName evidence="4">Secreted protein</fullName>
    </recommendedName>
</protein>
<dbReference type="Proteomes" id="UP000318538">
    <property type="component" value="Chromosome"/>
</dbReference>
<evidence type="ECO:0000313" key="2">
    <source>
        <dbReference type="EMBL" id="QDT04469.1"/>
    </source>
</evidence>
<sequence length="274" mass="30038" precursor="true">MSSRLHFIAFCVLPMALGMFGPSVCPVVAQVPGQTFVSQPSPSRPHHGKVAGTDSRFTVTVKTFVGAQSDPIAEHRIVFDNGLIYDLPQIDSATVTVYDPAQGHVTLMDRPRQVQSTISIDDLVKITAQARASADTPDKQEQLGLTATVQKSNRMIGYSIHFAGATYHMSTQKPAHPTMASEFGQFSDLAARMNLVRQSWLPPFARMTLSDRITAAGEIPLETSLTIQRGDRTDEYRTTMLIGELTEDDAKSIQEVRGMLTLYKTVSLDEVPKA</sequence>
<keyword evidence="1" id="KW-0732">Signal</keyword>
<dbReference type="OrthoDB" id="249646at2"/>
<reference evidence="2 3" key="1">
    <citation type="submission" date="2019-02" db="EMBL/GenBank/DDBJ databases">
        <title>Deep-cultivation of Planctomycetes and their phenomic and genomic characterization uncovers novel biology.</title>
        <authorList>
            <person name="Wiegand S."/>
            <person name="Jogler M."/>
            <person name="Boedeker C."/>
            <person name="Pinto D."/>
            <person name="Vollmers J."/>
            <person name="Rivas-Marin E."/>
            <person name="Kohn T."/>
            <person name="Peeters S.H."/>
            <person name="Heuer A."/>
            <person name="Rast P."/>
            <person name="Oberbeckmann S."/>
            <person name="Bunk B."/>
            <person name="Jeske O."/>
            <person name="Meyerdierks A."/>
            <person name="Storesund J.E."/>
            <person name="Kallscheuer N."/>
            <person name="Luecker S."/>
            <person name="Lage O.M."/>
            <person name="Pohl T."/>
            <person name="Merkel B.J."/>
            <person name="Hornburger P."/>
            <person name="Mueller R.-W."/>
            <person name="Bruemmer F."/>
            <person name="Labrenz M."/>
            <person name="Spormann A.M."/>
            <person name="Op den Camp H."/>
            <person name="Overmann J."/>
            <person name="Amann R."/>
            <person name="Jetten M.S.M."/>
            <person name="Mascher T."/>
            <person name="Medema M.H."/>
            <person name="Devos D.P."/>
            <person name="Kaster A.-K."/>
            <person name="Ovreas L."/>
            <person name="Rohde M."/>
            <person name="Galperin M.Y."/>
            <person name="Jogler C."/>
        </authorList>
    </citation>
    <scope>NUCLEOTIDE SEQUENCE [LARGE SCALE GENOMIC DNA]</scope>
    <source>
        <strain evidence="2 3">K22_7</strain>
    </source>
</reference>
<dbReference type="EMBL" id="CP036525">
    <property type="protein sequence ID" value="QDT04469.1"/>
    <property type="molecule type" value="Genomic_DNA"/>
</dbReference>
<keyword evidence="3" id="KW-1185">Reference proteome</keyword>
<dbReference type="AlphaFoldDB" id="A0A517NBF5"/>
<dbReference type="RefSeq" id="WP_145170096.1">
    <property type="nucleotide sequence ID" value="NZ_CP036525.1"/>
</dbReference>
<accession>A0A517NBF5</accession>
<evidence type="ECO:0008006" key="4">
    <source>
        <dbReference type="Google" id="ProtNLM"/>
    </source>
</evidence>
<organism evidence="2 3">
    <name type="scientific">Rubripirellula lacrimiformis</name>
    <dbReference type="NCBI Taxonomy" id="1930273"/>
    <lineage>
        <taxon>Bacteria</taxon>
        <taxon>Pseudomonadati</taxon>
        <taxon>Planctomycetota</taxon>
        <taxon>Planctomycetia</taxon>
        <taxon>Pirellulales</taxon>
        <taxon>Pirellulaceae</taxon>
        <taxon>Rubripirellula</taxon>
    </lineage>
</organism>
<evidence type="ECO:0000313" key="3">
    <source>
        <dbReference type="Proteomes" id="UP000318538"/>
    </source>
</evidence>
<name>A0A517NBF5_9BACT</name>